<dbReference type="SUPFAM" id="SSF53613">
    <property type="entry name" value="Ribokinase-like"/>
    <property type="match status" value="1"/>
</dbReference>
<dbReference type="InterPro" id="IPR011611">
    <property type="entry name" value="PfkB_dom"/>
</dbReference>
<proteinExistence type="inferred from homology"/>
<gene>
    <name evidence="8" type="ORF">SAMN03080610_00422</name>
</gene>
<dbReference type="InterPro" id="IPR017583">
    <property type="entry name" value="Tagatose/fructose_Pkinase"/>
</dbReference>
<dbReference type="PIRSF" id="PIRSF000535">
    <property type="entry name" value="1PFK/6PFK/LacC"/>
    <property type="match status" value="1"/>
</dbReference>
<evidence type="ECO:0000259" key="7">
    <source>
        <dbReference type="Pfam" id="PF00294"/>
    </source>
</evidence>
<dbReference type="NCBIfam" id="TIGR03168">
    <property type="entry name" value="1-PFK"/>
    <property type="match status" value="1"/>
</dbReference>
<keyword evidence="2 6" id="KW-0808">Transferase</keyword>
<dbReference type="EMBL" id="FMVW01000001">
    <property type="protein sequence ID" value="SCZ22504.1"/>
    <property type="molecule type" value="Genomic_DNA"/>
</dbReference>
<evidence type="ECO:0000313" key="8">
    <source>
        <dbReference type="EMBL" id="SCZ22504.1"/>
    </source>
</evidence>
<dbReference type="AlphaFoldDB" id="A0A1G5MCE1"/>
<dbReference type="InterPro" id="IPR002173">
    <property type="entry name" value="Carboh/pur_kinase_PfkB_CS"/>
</dbReference>
<dbReference type="PROSITE" id="PS00583">
    <property type="entry name" value="PFKB_KINASES_1"/>
    <property type="match status" value="1"/>
</dbReference>
<dbReference type="GO" id="GO:0003872">
    <property type="term" value="F:6-phosphofructokinase activity"/>
    <property type="evidence" value="ECO:0007669"/>
    <property type="project" value="TreeGrafter"/>
</dbReference>
<dbReference type="PANTHER" id="PTHR46566:SF2">
    <property type="entry name" value="ATP-DEPENDENT 6-PHOSPHOFRUCTOKINASE ISOZYME 2"/>
    <property type="match status" value="1"/>
</dbReference>
<reference evidence="8 9" key="1">
    <citation type="submission" date="2016-10" db="EMBL/GenBank/DDBJ databases">
        <authorList>
            <person name="de Groot N.N."/>
        </authorList>
    </citation>
    <scope>NUCLEOTIDE SEQUENCE [LARGE SCALE GENOMIC DNA]</scope>
    <source>
        <strain evidence="8 9">DSM 2698</strain>
    </source>
</reference>
<evidence type="ECO:0000256" key="3">
    <source>
        <dbReference type="ARBA" id="ARBA00022741"/>
    </source>
</evidence>
<evidence type="ECO:0000256" key="2">
    <source>
        <dbReference type="ARBA" id="ARBA00022679"/>
    </source>
</evidence>
<dbReference type="PANTHER" id="PTHR46566">
    <property type="entry name" value="1-PHOSPHOFRUCTOKINASE-RELATED"/>
    <property type="match status" value="1"/>
</dbReference>
<evidence type="ECO:0000256" key="6">
    <source>
        <dbReference type="PIRNR" id="PIRNR000535"/>
    </source>
</evidence>
<organism evidence="8 9">
    <name type="scientific">Afifella marina DSM 2698</name>
    <dbReference type="NCBI Taxonomy" id="1120955"/>
    <lineage>
        <taxon>Bacteria</taxon>
        <taxon>Pseudomonadati</taxon>
        <taxon>Pseudomonadota</taxon>
        <taxon>Alphaproteobacteria</taxon>
        <taxon>Hyphomicrobiales</taxon>
        <taxon>Afifellaceae</taxon>
        <taxon>Afifella</taxon>
    </lineage>
</organism>
<keyword evidence="4 8" id="KW-0418">Kinase</keyword>
<keyword evidence="5" id="KW-0067">ATP-binding</keyword>
<keyword evidence="3" id="KW-0547">Nucleotide-binding</keyword>
<evidence type="ECO:0000256" key="4">
    <source>
        <dbReference type="ARBA" id="ARBA00022777"/>
    </source>
</evidence>
<dbReference type="Gene3D" id="3.40.1190.20">
    <property type="match status" value="1"/>
</dbReference>
<evidence type="ECO:0000256" key="5">
    <source>
        <dbReference type="ARBA" id="ARBA00022840"/>
    </source>
</evidence>
<feature type="domain" description="Carbohydrate kinase PfkB" evidence="7">
    <location>
        <begin position="11"/>
        <end position="297"/>
    </location>
</feature>
<dbReference type="Proteomes" id="UP000199347">
    <property type="component" value="Unassembled WGS sequence"/>
</dbReference>
<dbReference type="GO" id="GO:0005524">
    <property type="term" value="F:ATP binding"/>
    <property type="evidence" value="ECO:0007669"/>
    <property type="project" value="UniProtKB-KW"/>
</dbReference>
<evidence type="ECO:0000256" key="1">
    <source>
        <dbReference type="ARBA" id="ARBA00010688"/>
    </source>
</evidence>
<sequence length="326" mass="34516">MPSIVTLTVNPTIDDTSEAELVRPVHKIRTHRGRIDPGGGGVNVARVVHRLGGDVEAIVCLGGVTGALLDELLEREGVKRSVVSISGATRMAHVVFETATGQEYRFVPEGPTLSEEEQNACFKRVEETECDYFVASGSLAPGVSEDFYPRIAEMVTKKGAKFVLDTSGLHLSRTLARNNVLLAKPSLGELGSIVGQDLHGPKAAAVAAREYVQHDGVGMLAVTLGRHGALLVTPEETHFCRPPEVKTRSASGAGDSFLAAMVLAISQGKAPEDALRLATASGAATALTPGTALCYPEDVEGLYEEIATQRIWPADAQKGGRRRSVA</sequence>
<dbReference type="RefSeq" id="WP_092809226.1">
    <property type="nucleotide sequence ID" value="NZ_FMVW01000001.1"/>
</dbReference>
<evidence type="ECO:0000313" key="9">
    <source>
        <dbReference type="Proteomes" id="UP000199347"/>
    </source>
</evidence>
<dbReference type="InterPro" id="IPR029056">
    <property type="entry name" value="Ribokinase-like"/>
</dbReference>
<dbReference type="OrthoDB" id="9801219at2"/>
<dbReference type="STRING" id="1120955.SAMN03080610_00422"/>
<dbReference type="CDD" id="cd01164">
    <property type="entry name" value="FruK_PfkB_like"/>
    <property type="match status" value="1"/>
</dbReference>
<protein>
    <recommendedName>
        <fullName evidence="6">Phosphofructokinase</fullName>
    </recommendedName>
</protein>
<keyword evidence="9" id="KW-1185">Reference proteome</keyword>
<dbReference type="GO" id="GO:0005829">
    <property type="term" value="C:cytosol"/>
    <property type="evidence" value="ECO:0007669"/>
    <property type="project" value="TreeGrafter"/>
</dbReference>
<comment type="similarity">
    <text evidence="1 6">Belongs to the carbohydrate kinase PfkB family.</text>
</comment>
<accession>A0A1G5MCE1</accession>
<name>A0A1G5MCE1_AFIMA</name>
<dbReference type="Pfam" id="PF00294">
    <property type="entry name" value="PfkB"/>
    <property type="match status" value="1"/>
</dbReference>